<organism evidence="2">
    <name type="scientific">viral metagenome</name>
    <dbReference type="NCBI Taxonomy" id="1070528"/>
    <lineage>
        <taxon>unclassified sequences</taxon>
        <taxon>metagenomes</taxon>
        <taxon>organismal metagenomes</taxon>
    </lineage>
</organism>
<name>A0A6C0IQI9_9ZZZZ</name>
<proteinExistence type="predicted"/>
<dbReference type="AlphaFoldDB" id="A0A6C0IQI9"/>
<protein>
    <submittedName>
        <fullName evidence="2">Uncharacterized protein</fullName>
    </submittedName>
</protein>
<accession>A0A6C0IQI9</accession>
<evidence type="ECO:0000256" key="1">
    <source>
        <dbReference type="SAM" id="Phobius"/>
    </source>
</evidence>
<reference evidence="2" key="1">
    <citation type="journal article" date="2020" name="Nature">
        <title>Giant virus diversity and host interactions through global metagenomics.</title>
        <authorList>
            <person name="Schulz F."/>
            <person name="Roux S."/>
            <person name="Paez-Espino D."/>
            <person name="Jungbluth S."/>
            <person name="Walsh D.A."/>
            <person name="Denef V.J."/>
            <person name="McMahon K.D."/>
            <person name="Konstantinidis K.T."/>
            <person name="Eloe-Fadrosh E.A."/>
            <person name="Kyrpides N.C."/>
            <person name="Woyke T."/>
        </authorList>
    </citation>
    <scope>NUCLEOTIDE SEQUENCE</scope>
    <source>
        <strain evidence="2">GVMAG-M-3300024261-37</strain>
    </source>
</reference>
<keyword evidence="1" id="KW-1133">Transmembrane helix</keyword>
<evidence type="ECO:0000313" key="2">
    <source>
        <dbReference type="EMBL" id="QHT94850.1"/>
    </source>
</evidence>
<keyword evidence="1" id="KW-0812">Transmembrane</keyword>
<keyword evidence="1" id="KW-0472">Membrane</keyword>
<sequence length="152" mass="16432">MKVPGIFNNKILCYAMLFLATMNIIGYLTTGAYECLLVFSVGYAGVNYLCKNQTCSILGALFAANFLWGCGRVKETFVESMKGSDAKMVDTAKNATGAALEAMKEFAANPTEKKGKKADAAAKTAEVATKAVEKCEGETMWDKIKKKCVPKK</sequence>
<dbReference type="EMBL" id="MN740232">
    <property type="protein sequence ID" value="QHT94850.1"/>
    <property type="molecule type" value="Genomic_DNA"/>
</dbReference>
<feature type="transmembrane region" description="Helical" evidence="1">
    <location>
        <begin position="12"/>
        <end position="33"/>
    </location>
</feature>